<dbReference type="EMBL" id="BAAAPM010000009">
    <property type="protein sequence ID" value="GAA1739124.1"/>
    <property type="molecule type" value="Genomic_DNA"/>
</dbReference>
<gene>
    <name evidence="1" type="ORF">GCM10009809_38170</name>
</gene>
<dbReference type="InterPro" id="IPR027417">
    <property type="entry name" value="P-loop_NTPase"/>
</dbReference>
<organism evidence="1 2">
    <name type="scientific">Isoptericola hypogeus</name>
    <dbReference type="NCBI Taxonomy" id="300179"/>
    <lineage>
        <taxon>Bacteria</taxon>
        <taxon>Bacillati</taxon>
        <taxon>Actinomycetota</taxon>
        <taxon>Actinomycetes</taxon>
        <taxon>Micrococcales</taxon>
        <taxon>Promicromonosporaceae</taxon>
        <taxon>Isoptericola</taxon>
    </lineage>
</organism>
<accession>A0ABN2JU89</accession>
<evidence type="ECO:0000313" key="1">
    <source>
        <dbReference type="EMBL" id="GAA1739124.1"/>
    </source>
</evidence>
<evidence type="ECO:0000313" key="2">
    <source>
        <dbReference type="Proteomes" id="UP001501138"/>
    </source>
</evidence>
<protein>
    <submittedName>
        <fullName evidence="1">Uncharacterized protein</fullName>
    </submittedName>
</protein>
<dbReference type="SUPFAM" id="SSF52540">
    <property type="entry name" value="P-loop containing nucleoside triphosphate hydrolases"/>
    <property type="match status" value="1"/>
</dbReference>
<sequence length="1173" mass="127919">MDLNARITAKLDAGIDAHVFERCAVALMANHYETVVPIEGGSDGGRDGDIIAPIADTPDSRGRILVTTGDALDNLKSSHRTWKKFWAAGETFRIDQLVMVTSKSLSDAKRRNIETYCRTHDLPVPHIYSRQWLVDSLRRHSDLRVELTGVEGRLEALTTKPPELVPSTGLFGRDEDVERLRGAVASATDVSLSGVPGVGKSRLLMELEGSVHFVDRLGRDHLADDLITMDPSIVVLDDAHIHLELLEQVVSIRSKERLSFTIVAATWPGSEAQVEELLNDPVRVVVDRLARAALDEIIQALGVYGFRVRVTVLEQSDGRPGWAVALSRLVVDGAGEEFAAGQSLLDQVAVLTRAIAGNAVLNEALAWIAALGAANLEDIEVVASHAGVPYADLIAWLEATAQGGLVERTGDAWSVLAPLRPLIVAATFFGARKTRTWASIAAKFPGDARMDRAVLDVASRVPDATVQALANAWFARISTMEVDELPLDLAEVYSGINEASADRAAVLARAVLGAPRETQLLFGNVTYDPVGNAAQGILRMAFRRSCCREAARGLFDLALEDHRPRHQHPEHPMRVIQDMAHYLDPDHGPLDDLRERILEYALEWFEERPDEARWEVFSEVARYVFDPSVEGNWSDPGSHLTLTMSRGVMAPESMSSLIALWSKVDSRVRGHLAVRITHRAAAQLCEVFDAWSRLAAGVSNAGSTTAEHGVVALEGAALVLDTLRVLAERFRALPIRVNRQLALASMRNGGSISLEVLPIDDDRLARFAGVREPEDDIDAWMAERRDQHTSLAREFNELTAVEGVAEFRRLVSECSMLEGNHEGDQFAGLLSVNLSDPYSWLEAAIEAHVPALVGPFIARARADGTEVDDLVRLALEIPELRPIVVRAVIQEDGELDDLAHSVIESLTDDDVPMIADLWIRESVTPTLRKLLVHPRAAVRAVAAVSFGFGARGHGPALPDELRPAWRAALVEAVPGQLPQHSQWRLGQMLKLAIATDPQLCADWFIMSSRTTGLSLGSTRPVESLAEVLRALPQDQKRRIVATLGTEALVSSGFASEVLGSDAELAKDLLAEGHVDGPTLLRSMSGERDHTVDVLGPALVAAQVPARQIVAAALSSRSWSGTESAAILKDLDFFGTLSGRRPELAEVCALAAELLSRELEVARSREEQDRRRGW</sequence>
<keyword evidence="2" id="KW-1185">Reference proteome</keyword>
<dbReference type="RefSeq" id="WP_344250427.1">
    <property type="nucleotide sequence ID" value="NZ_BAAAPM010000009.1"/>
</dbReference>
<name>A0ABN2JU89_9MICO</name>
<dbReference type="Proteomes" id="UP001501138">
    <property type="component" value="Unassembled WGS sequence"/>
</dbReference>
<proteinExistence type="predicted"/>
<comment type="caution">
    <text evidence="1">The sequence shown here is derived from an EMBL/GenBank/DDBJ whole genome shotgun (WGS) entry which is preliminary data.</text>
</comment>
<reference evidence="1 2" key="1">
    <citation type="journal article" date="2019" name="Int. J. Syst. Evol. Microbiol.">
        <title>The Global Catalogue of Microorganisms (GCM) 10K type strain sequencing project: providing services to taxonomists for standard genome sequencing and annotation.</title>
        <authorList>
            <consortium name="The Broad Institute Genomics Platform"/>
            <consortium name="The Broad Institute Genome Sequencing Center for Infectious Disease"/>
            <person name="Wu L."/>
            <person name="Ma J."/>
        </authorList>
    </citation>
    <scope>NUCLEOTIDE SEQUENCE [LARGE SCALE GENOMIC DNA]</scope>
    <source>
        <strain evidence="1 2">JCM 15589</strain>
    </source>
</reference>